<dbReference type="EMBL" id="BQNB010015482">
    <property type="protein sequence ID" value="GJT40524.1"/>
    <property type="molecule type" value="Genomic_DNA"/>
</dbReference>
<gene>
    <name evidence="1" type="ORF">Tco_0940389</name>
</gene>
<protein>
    <submittedName>
        <fullName evidence="1">Uncharacterized protein</fullName>
    </submittedName>
</protein>
<evidence type="ECO:0000313" key="1">
    <source>
        <dbReference type="EMBL" id="GJT40524.1"/>
    </source>
</evidence>
<name>A0ABQ5DUL1_9ASTR</name>
<sequence>MPSFYHEMAFLQLGPNWCLHTVSTFVSKWDRHDVVEKVSRSTEKSSINTSIVFLIIVWEEDCLLTSLVRARGAFA</sequence>
<evidence type="ECO:0000313" key="2">
    <source>
        <dbReference type="Proteomes" id="UP001151760"/>
    </source>
</evidence>
<proteinExistence type="predicted"/>
<keyword evidence="2" id="KW-1185">Reference proteome</keyword>
<organism evidence="1 2">
    <name type="scientific">Tanacetum coccineum</name>
    <dbReference type="NCBI Taxonomy" id="301880"/>
    <lineage>
        <taxon>Eukaryota</taxon>
        <taxon>Viridiplantae</taxon>
        <taxon>Streptophyta</taxon>
        <taxon>Embryophyta</taxon>
        <taxon>Tracheophyta</taxon>
        <taxon>Spermatophyta</taxon>
        <taxon>Magnoliopsida</taxon>
        <taxon>eudicotyledons</taxon>
        <taxon>Gunneridae</taxon>
        <taxon>Pentapetalae</taxon>
        <taxon>asterids</taxon>
        <taxon>campanulids</taxon>
        <taxon>Asterales</taxon>
        <taxon>Asteraceae</taxon>
        <taxon>Asteroideae</taxon>
        <taxon>Anthemideae</taxon>
        <taxon>Anthemidinae</taxon>
        <taxon>Tanacetum</taxon>
    </lineage>
</organism>
<dbReference type="Proteomes" id="UP001151760">
    <property type="component" value="Unassembled WGS sequence"/>
</dbReference>
<accession>A0ABQ5DUL1</accession>
<comment type="caution">
    <text evidence="1">The sequence shown here is derived from an EMBL/GenBank/DDBJ whole genome shotgun (WGS) entry which is preliminary data.</text>
</comment>
<reference evidence="1" key="1">
    <citation type="journal article" date="2022" name="Int. J. Mol. Sci.">
        <title>Draft Genome of Tanacetum Coccineum: Genomic Comparison of Closely Related Tanacetum-Family Plants.</title>
        <authorList>
            <person name="Yamashiro T."/>
            <person name="Shiraishi A."/>
            <person name="Nakayama K."/>
            <person name="Satake H."/>
        </authorList>
    </citation>
    <scope>NUCLEOTIDE SEQUENCE</scope>
</reference>
<reference evidence="1" key="2">
    <citation type="submission" date="2022-01" db="EMBL/GenBank/DDBJ databases">
        <authorList>
            <person name="Yamashiro T."/>
            <person name="Shiraishi A."/>
            <person name="Satake H."/>
            <person name="Nakayama K."/>
        </authorList>
    </citation>
    <scope>NUCLEOTIDE SEQUENCE</scope>
</reference>